<dbReference type="AlphaFoldDB" id="A0A916XG10"/>
<evidence type="ECO:0000259" key="2">
    <source>
        <dbReference type="Pfam" id="PF01757"/>
    </source>
</evidence>
<reference evidence="3" key="2">
    <citation type="submission" date="2020-09" db="EMBL/GenBank/DDBJ databases">
        <authorList>
            <person name="Sun Q."/>
            <person name="Zhou Y."/>
        </authorList>
    </citation>
    <scope>NUCLEOTIDE SEQUENCE</scope>
    <source>
        <strain evidence="3">CGMCC 1.12919</strain>
    </source>
</reference>
<feature type="transmembrane region" description="Helical" evidence="1">
    <location>
        <begin position="149"/>
        <end position="165"/>
    </location>
</feature>
<dbReference type="InterPro" id="IPR050879">
    <property type="entry name" value="Acyltransferase_3"/>
</dbReference>
<accession>A0A916XG10</accession>
<reference evidence="3" key="1">
    <citation type="journal article" date="2014" name="Int. J. Syst. Evol. Microbiol.">
        <title>Complete genome sequence of Corynebacterium casei LMG S-19264T (=DSM 44701T), isolated from a smear-ripened cheese.</title>
        <authorList>
            <consortium name="US DOE Joint Genome Institute (JGI-PGF)"/>
            <person name="Walter F."/>
            <person name="Albersmeier A."/>
            <person name="Kalinowski J."/>
            <person name="Ruckert C."/>
        </authorList>
    </citation>
    <scope>NUCLEOTIDE SEQUENCE</scope>
    <source>
        <strain evidence="3">CGMCC 1.12919</strain>
    </source>
</reference>
<feature type="transmembrane region" description="Helical" evidence="1">
    <location>
        <begin position="249"/>
        <end position="266"/>
    </location>
</feature>
<sequence length="378" mass="40452">MDAAKTWIMTDKVTSLPYVGALDGLRAIAVLSVVLGHFGLPGFAVGGGYGVDVFFVLSGYLITLVLLKGDEQNRSLGVFYWHRVTRLLPLLAVVSASLFLLPQVLLSTWGATINAIGALTYTANWTRAYGVPGWPSYMAHTWTLAVEEQFYLLWPAVLIAVRTIAGRRTAAVILGLTAAALVWLAAMTLGGASIDRIYNGFDTHAPGLLIGCLLALLKPPPINGATFTGAVLAYLALICLVPWSPGGATAIWLLSCIFICFAVGGARDSLAHRALSWRPLVFVGIISYGIYLWHYPVHQVLTHLQWPPAAFAGIGIATSIALAWASRRLVEDPCLRARSALSPRHQIIAGFTALALTIAAMIGGLVYFFGGFLASSPY</sequence>
<dbReference type="RefSeq" id="WP_188609817.1">
    <property type="nucleotide sequence ID" value="NZ_BMGG01000005.1"/>
</dbReference>
<keyword evidence="1" id="KW-1133">Transmembrane helix</keyword>
<dbReference type="Proteomes" id="UP000637002">
    <property type="component" value="Unassembled WGS sequence"/>
</dbReference>
<keyword evidence="1" id="KW-0812">Transmembrane</keyword>
<gene>
    <name evidence="3" type="ORF">GCM10010994_28050</name>
</gene>
<comment type="caution">
    <text evidence="3">The sequence shown here is derived from an EMBL/GenBank/DDBJ whole genome shotgun (WGS) entry which is preliminary data.</text>
</comment>
<keyword evidence="1" id="KW-0472">Membrane</keyword>
<dbReference type="PANTHER" id="PTHR23028">
    <property type="entry name" value="ACETYLTRANSFERASE"/>
    <property type="match status" value="1"/>
</dbReference>
<evidence type="ECO:0000313" key="3">
    <source>
        <dbReference type="EMBL" id="GGC67865.1"/>
    </source>
</evidence>
<feature type="domain" description="Acyltransferase 3" evidence="2">
    <location>
        <begin position="21"/>
        <end position="325"/>
    </location>
</feature>
<name>A0A916XG10_9HYPH</name>
<evidence type="ECO:0000256" key="1">
    <source>
        <dbReference type="SAM" id="Phobius"/>
    </source>
</evidence>
<feature type="transmembrane region" description="Helical" evidence="1">
    <location>
        <begin position="224"/>
        <end position="243"/>
    </location>
</feature>
<dbReference type="EMBL" id="BMGG01000005">
    <property type="protein sequence ID" value="GGC67865.1"/>
    <property type="molecule type" value="Genomic_DNA"/>
</dbReference>
<protein>
    <recommendedName>
        <fullName evidence="2">Acyltransferase 3 domain-containing protein</fullName>
    </recommendedName>
</protein>
<dbReference type="InterPro" id="IPR002656">
    <property type="entry name" value="Acyl_transf_3_dom"/>
</dbReference>
<dbReference type="GO" id="GO:0016747">
    <property type="term" value="F:acyltransferase activity, transferring groups other than amino-acyl groups"/>
    <property type="evidence" value="ECO:0007669"/>
    <property type="project" value="InterPro"/>
</dbReference>
<dbReference type="PANTHER" id="PTHR23028:SF53">
    <property type="entry name" value="ACYL_TRANSF_3 DOMAIN-CONTAINING PROTEIN"/>
    <property type="match status" value="1"/>
</dbReference>
<feature type="transmembrane region" description="Helical" evidence="1">
    <location>
        <begin position="46"/>
        <end position="67"/>
    </location>
</feature>
<dbReference type="Pfam" id="PF01757">
    <property type="entry name" value="Acyl_transf_3"/>
    <property type="match status" value="1"/>
</dbReference>
<feature type="transmembrane region" description="Helical" evidence="1">
    <location>
        <begin position="172"/>
        <end position="191"/>
    </location>
</feature>
<feature type="transmembrane region" description="Helical" evidence="1">
    <location>
        <begin position="306"/>
        <end position="326"/>
    </location>
</feature>
<proteinExistence type="predicted"/>
<keyword evidence="4" id="KW-1185">Reference proteome</keyword>
<evidence type="ECO:0000313" key="4">
    <source>
        <dbReference type="Proteomes" id="UP000637002"/>
    </source>
</evidence>
<dbReference type="GO" id="GO:0009103">
    <property type="term" value="P:lipopolysaccharide biosynthetic process"/>
    <property type="evidence" value="ECO:0007669"/>
    <property type="project" value="TreeGrafter"/>
</dbReference>
<feature type="transmembrane region" description="Helical" evidence="1">
    <location>
        <begin position="21"/>
        <end position="40"/>
    </location>
</feature>
<feature type="transmembrane region" description="Helical" evidence="1">
    <location>
        <begin position="197"/>
        <end position="217"/>
    </location>
</feature>
<feature type="transmembrane region" description="Helical" evidence="1">
    <location>
        <begin position="275"/>
        <end position="294"/>
    </location>
</feature>
<feature type="transmembrane region" description="Helical" evidence="1">
    <location>
        <begin position="347"/>
        <end position="369"/>
    </location>
</feature>
<organism evidence="3 4">
    <name type="scientific">Chelatococcus reniformis</name>
    <dbReference type="NCBI Taxonomy" id="1494448"/>
    <lineage>
        <taxon>Bacteria</taxon>
        <taxon>Pseudomonadati</taxon>
        <taxon>Pseudomonadota</taxon>
        <taxon>Alphaproteobacteria</taxon>
        <taxon>Hyphomicrobiales</taxon>
        <taxon>Chelatococcaceae</taxon>
        <taxon>Chelatococcus</taxon>
    </lineage>
</organism>
<feature type="transmembrane region" description="Helical" evidence="1">
    <location>
        <begin position="87"/>
        <end position="105"/>
    </location>
</feature>
<dbReference type="GO" id="GO:0016020">
    <property type="term" value="C:membrane"/>
    <property type="evidence" value="ECO:0007669"/>
    <property type="project" value="TreeGrafter"/>
</dbReference>